<organism evidence="1 2">
    <name type="scientific">Segatella copri</name>
    <dbReference type="NCBI Taxonomy" id="165179"/>
    <lineage>
        <taxon>Bacteria</taxon>
        <taxon>Pseudomonadati</taxon>
        <taxon>Bacteroidota</taxon>
        <taxon>Bacteroidia</taxon>
        <taxon>Bacteroidales</taxon>
        <taxon>Prevotellaceae</taxon>
        <taxon>Segatella</taxon>
    </lineage>
</organism>
<comment type="caution">
    <text evidence="1">The sequence shown here is derived from an EMBL/GenBank/DDBJ whole genome shotgun (WGS) entry which is preliminary data.</text>
</comment>
<gene>
    <name evidence="1" type="ORF">ONT19_00440</name>
</gene>
<evidence type="ECO:0000313" key="2">
    <source>
        <dbReference type="Proteomes" id="UP001209417"/>
    </source>
</evidence>
<dbReference type="Proteomes" id="UP001209417">
    <property type="component" value="Unassembled WGS sequence"/>
</dbReference>
<reference evidence="1" key="1">
    <citation type="submission" date="2022-11" db="EMBL/GenBank/DDBJ databases">
        <title>Genomic repertoires linked with pathogenic potency of arthritogenic Prevotella copri isolated from the gut of rheumatoid arthritis patients.</title>
        <authorList>
            <person name="Nii T."/>
            <person name="Maeda Y."/>
            <person name="Motooka D."/>
            <person name="Naito M."/>
            <person name="Matsumoto Y."/>
            <person name="Ogawa T."/>
            <person name="Oguro-Igashira E."/>
            <person name="Kishikawa T."/>
            <person name="Yamashita M."/>
            <person name="Koizumi S."/>
            <person name="Kurakawa T."/>
            <person name="Okumura R."/>
            <person name="Kayama H."/>
            <person name="Murakami M."/>
            <person name="Sakaguchi T."/>
            <person name="Das B."/>
            <person name="Nakamura S."/>
            <person name="Okada Y."/>
            <person name="Kumanogoh A."/>
            <person name="Takeda K."/>
        </authorList>
    </citation>
    <scope>NUCLEOTIDE SEQUENCE</scope>
    <source>
        <strain evidence="1">H019-1</strain>
    </source>
</reference>
<name>A0AAW5U1T7_9BACT</name>
<proteinExistence type="predicted"/>
<sequence>MIKTVPGPTLMCEGCVYDGKFECIQHACCADPNNPVKYIEVTE</sequence>
<dbReference type="EMBL" id="JAPDVG010000001">
    <property type="protein sequence ID" value="MCW4130084.1"/>
    <property type="molecule type" value="Genomic_DNA"/>
</dbReference>
<protein>
    <submittedName>
        <fullName evidence="1">Uncharacterized protein</fullName>
    </submittedName>
</protein>
<accession>A0AAW5U1T7</accession>
<evidence type="ECO:0000313" key="1">
    <source>
        <dbReference type="EMBL" id="MCW4130084.1"/>
    </source>
</evidence>
<dbReference type="AlphaFoldDB" id="A0AAW5U1T7"/>
<dbReference type="RefSeq" id="WP_264953341.1">
    <property type="nucleotide sequence ID" value="NZ_JAPDVE010000005.1"/>
</dbReference>